<protein>
    <submittedName>
        <fullName evidence="2">Rhodanese-like protein</fullName>
    </submittedName>
</protein>
<dbReference type="OrthoDB" id="9789585at2"/>
<dbReference type="PANTHER" id="PTHR43031:SF18">
    <property type="entry name" value="RHODANESE-RELATED SULFURTRANSFERASES"/>
    <property type="match status" value="1"/>
</dbReference>
<dbReference type="HOGENOM" id="CLU_047687_0_0_4"/>
<dbReference type="eggNOG" id="COG0607">
    <property type="taxonomic scope" value="Bacteria"/>
</dbReference>
<feature type="domain" description="Rhodanese" evidence="1">
    <location>
        <begin position="58"/>
        <end position="151"/>
    </location>
</feature>
<dbReference type="SMART" id="SM00450">
    <property type="entry name" value="RHOD"/>
    <property type="match status" value="3"/>
</dbReference>
<dbReference type="RefSeq" id="WP_009206065.1">
    <property type="nucleotide sequence ID" value="NC_022357.1"/>
</dbReference>
<dbReference type="InterPro" id="IPR001307">
    <property type="entry name" value="Thiosulphate_STrfase_CS"/>
</dbReference>
<gene>
    <name evidence="2" type="ORF">SCD_n01152</name>
</gene>
<dbReference type="SUPFAM" id="SSF52821">
    <property type="entry name" value="Rhodanese/Cell cycle control phosphatase"/>
    <property type="match status" value="3"/>
</dbReference>
<evidence type="ECO:0000313" key="3">
    <source>
        <dbReference type="Proteomes" id="UP000015559"/>
    </source>
</evidence>
<name>S6AG75_SULDS</name>
<keyword evidence="3" id="KW-1185">Reference proteome</keyword>
<dbReference type="CDD" id="cd00158">
    <property type="entry name" value="RHOD"/>
    <property type="match status" value="3"/>
</dbReference>
<dbReference type="Gene3D" id="3.40.250.10">
    <property type="entry name" value="Rhodanese-like domain"/>
    <property type="match status" value="3"/>
</dbReference>
<dbReference type="PROSITE" id="PS50206">
    <property type="entry name" value="RHODANESE_3"/>
    <property type="match status" value="3"/>
</dbReference>
<dbReference type="STRING" id="1163617.SCD_n01152"/>
<dbReference type="EMBL" id="AP013066">
    <property type="protein sequence ID" value="BAN34986.1"/>
    <property type="molecule type" value="Genomic_DNA"/>
</dbReference>
<sequence length="384" mass="41740">MNLKLHNLGLTLVLSLFIALPTVSWLTPAHAEQVKAKEGWYNKLVDIEFVKQNVDIPPKKDVMLIDSRPAARQYDPGHIPGALSIPDSKFDQMAGSLPQDKSTLLIFYCGGVECMLSHNSAFKAEKLGYTNIRVYADGSPDWAAKGTGQAVSAAYIKKLQDEKANFMLIDARPKRTFDKGAIPGAVNISDSEFDKHVDKLPADKAASLIYYCGGLECVLSVKSAEKARKLGYTDVKTYVEGYPEWAKLYGEAVVPTVASGAGETAKAAASIEAGKEKGSISVASFERIMKENPDSLLLVDVRDAKEFKAGTVKGAINISIGDLEKKISILPKDKPIVFLCGTGARSGEAYDTAKLLRSELQVYFIDAEMKFNADGTFSIKERGK</sequence>
<dbReference type="eggNOG" id="COG2897">
    <property type="taxonomic scope" value="Bacteria"/>
</dbReference>
<dbReference type="PROSITE" id="PS00380">
    <property type="entry name" value="RHODANESE_1"/>
    <property type="match status" value="1"/>
</dbReference>
<evidence type="ECO:0000313" key="2">
    <source>
        <dbReference type="EMBL" id="BAN34986.1"/>
    </source>
</evidence>
<accession>S6AG75</accession>
<feature type="domain" description="Rhodanese" evidence="1">
    <location>
        <begin position="292"/>
        <end position="368"/>
    </location>
</feature>
<dbReference type="Pfam" id="PF00581">
    <property type="entry name" value="Rhodanese"/>
    <property type="match status" value="3"/>
</dbReference>
<dbReference type="InterPro" id="IPR001763">
    <property type="entry name" value="Rhodanese-like_dom"/>
</dbReference>
<evidence type="ECO:0000259" key="1">
    <source>
        <dbReference type="PROSITE" id="PS50206"/>
    </source>
</evidence>
<proteinExistence type="predicted"/>
<dbReference type="AlphaFoldDB" id="S6AG75"/>
<dbReference type="PANTHER" id="PTHR43031">
    <property type="entry name" value="FAD-DEPENDENT OXIDOREDUCTASE"/>
    <property type="match status" value="1"/>
</dbReference>
<dbReference type="InterPro" id="IPR036873">
    <property type="entry name" value="Rhodanese-like_dom_sf"/>
</dbReference>
<organism evidence="2 3">
    <name type="scientific">Sulfuricella denitrificans (strain DSM 22764 / NBRC 105220 / skB26)</name>
    <dbReference type="NCBI Taxonomy" id="1163617"/>
    <lineage>
        <taxon>Bacteria</taxon>
        <taxon>Pseudomonadati</taxon>
        <taxon>Pseudomonadota</taxon>
        <taxon>Betaproteobacteria</taxon>
        <taxon>Nitrosomonadales</taxon>
        <taxon>Sulfuricellaceae</taxon>
        <taxon>Sulfuricella</taxon>
    </lineage>
</organism>
<dbReference type="InterPro" id="IPR050229">
    <property type="entry name" value="GlpE_sulfurtransferase"/>
</dbReference>
<dbReference type="GO" id="GO:0004792">
    <property type="term" value="F:thiosulfate-cyanide sulfurtransferase activity"/>
    <property type="evidence" value="ECO:0007669"/>
    <property type="project" value="InterPro"/>
</dbReference>
<dbReference type="Proteomes" id="UP000015559">
    <property type="component" value="Chromosome"/>
</dbReference>
<feature type="domain" description="Rhodanese" evidence="1">
    <location>
        <begin position="162"/>
        <end position="254"/>
    </location>
</feature>
<dbReference type="KEGG" id="sdr:SCD_n01152"/>
<reference evidence="2 3" key="1">
    <citation type="journal article" date="2012" name="Appl. Environ. Microbiol.">
        <title>Draft genome sequence of a psychrotolerant sulfur-oxidizing bacterium, Sulfuricella denitrificans skB26, and proteomic insights into cold adaptation.</title>
        <authorList>
            <person name="Watanabe T."/>
            <person name="Kojima H."/>
            <person name="Fukui M."/>
        </authorList>
    </citation>
    <scope>NUCLEOTIDE SEQUENCE [LARGE SCALE GENOMIC DNA]</scope>
    <source>
        <strain evidence="3">skB26</strain>
    </source>
</reference>